<name>A0A396JPW0_MEDTR</name>
<feature type="domain" description="Reverse transcriptase zinc-binding" evidence="1">
    <location>
        <begin position="5"/>
        <end position="72"/>
    </location>
</feature>
<keyword evidence="2" id="KW-0548">Nucleotidyltransferase</keyword>
<dbReference type="GO" id="GO:0003964">
    <property type="term" value="F:RNA-directed DNA polymerase activity"/>
    <property type="evidence" value="ECO:0007669"/>
    <property type="project" value="UniProtKB-KW"/>
</dbReference>
<dbReference type="InterPro" id="IPR026960">
    <property type="entry name" value="RVT-Znf"/>
</dbReference>
<dbReference type="Gramene" id="rna1824">
    <property type="protein sequence ID" value="RHN78288.1"/>
    <property type="gene ID" value="gene1824"/>
</dbReference>
<dbReference type="Proteomes" id="UP000265566">
    <property type="component" value="Chromosome 1"/>
</dbReference>
<dbReference type="Pfam" id="PF13966">
    <property type="entry name" value="zf-RVT"/>
    <property type="match status" value="1"/>
</dbReference>
<keyword evidence="2" id="KW-0695">RNA-directed DNA polymerase</keyword>
<comment type="caution">
    <text evidence="2">The sequence shown here is derived from an EMBL/GenBank/DDBJ whole genome shotgun (WGS) entry which is preliminary data.</text>
</comment>
<evidence type="ECO:0000313" key="2">
    <source>
        <dbReference type="EMBL" id="RHN78288.1"/>
    </source>
</evidence>
<reference evidence="2" key="1">
    <citation type="journal article" date="2018" name="Nat. Plants">
        <title>Whole-genome landscape of Medicago truncatula symbiotic genes.</title>
        <authorList>
            <person name="Pecrix Y."/>
            <person name="Gamas P."/>
            <person name="Carrere S."/>
        </authorList>
    </citation>
    <scope>NUCLEOTIDE SEQUENCE</scope>
    <source>
        <tissue evidence="2">Leaves</tissue>
    </source>
</reference>
<dbReference type="PANTHER" id="PTHR33116:SF78">
    <property type="entry name" value="OS12G0587133 PROTEIN"/>
    <property type="match status" value="1"/>
</dbReference>
<protein>
    <submittedName>
        <fullName evidence="2">Putative reverse transcriptase zinc-binding domain-containing protein</fullName>
    </submittedName>
</protein>
<gene>
    <name evidence="2" type="ORF">MtrunA17_Chr1g0163851</name>
</gene>
<organism evidence="2">
    <name type="scientific">Medicago truncatula</name>
    <name type="common">Barrel medic</name>
    <name type="synonym">Medicago tribuloides</name>
    <dbReference type="NCBI Taxonomy" id="3880"/>
    <lineage>
        <taxon>Eukaryota</taxon>
        <taxon>Viridiplantae</taxon>
        <taxon>Streptophyta</taxon>
        <taxon>Embryophyta</taxon>
        <taxon>Tracheophyta</taxon>
        <taxon>Spermatophyta</taxon>
        <taxon>Magnoliopsida</taxon>
        <taxon>eudicotyledons</taxon>
        <taxon>Gunneridae</taxon>
        <taxon>Pentapetalae</taxon>
        <taxon>rosids</taxon>
        <taxon>fabids</taxon>
        <taxon>Fabales</taxon>
        <taxon>Fabaceae</taxon>
        <taxon>Papilionoideae</taxon>
        <taxon>50 kb inversion clade</taxon>
        <taxon>NPAAA clade</taxon>
        <taxon>Hologalegina</taxon>
        <taxon>IRL clade</taxon>
        <taxon>Trifolieae</taxon>
        <taxon>Medicago</taxon>
    </lineage>
</organism>
<keyword evidence="2" id="KW-0808">Transferase</keyword>
<dbReference type="EMBL" id="PSQE01000001">
    <property type="protein sequence ID" value="RHN78288.1"/>
    <property type="molecule type" value="Genomic_DNA"/>
</dbReference>
<evidence type="ECO:0000259" key="1">
    <source>
        <dbReference type="Pfam" id="PF13966"/>
    </source>
</evidence>
<dbReference type="AlphaFoldDB" id="A0A396JPW0"/>
<proteinExistence type="predicted"/>
<dbReference type="PANTHER" id="PTHR33116">
    <property type="entry name" value="REVERSE TRANSCRIPTASE ZINC-BINDING DOMAIN-CONTAINING PROTEIN-RELATED-RELATED"/>
    <property type="match status" value="1"/>
</dbReference>
<accession>A0A396JPW0</accession>
<sequence>MGLPFELVWHPQVPLKVSVFAWQVIRDRLPTKANLTIRGVVPADDILCVSGCGHVETAGHLFLSCTTFASLWQQVRDWIGFSGVDPNIITDHLVQFTHLPGVGKAKRSFLQLIWLLCAWVLWSERNNRLFNNSINIVPQLLDKVIKLLSLGWLKAKKVVFVYGTQRWWSDPFACLGLTN</sequence>